<evidence type="ECO:0000313" key="3">
    <source>
        <dbReference type="EMBL" id="KAK2068349.1"/>
    </source>
</evidence>
<gene>
    <name evidence="3" type="ORF">P8C59_002990</name>
</gene>
<dbReference type="Pfam" id="PF03399">
    <property type="entry name" value="SAC3_GANP"/>
    <property type="match status" value="2"/>
</dbReference>
<comment type="caution">
    <text evidence="3">The sequence shown here is derived from an EMBL/GenBank/DDBJ whole genome shotgun (WGS) entry which is preliminary data.</text>
</comment>
<reference evidence="3" key="1">
    <citation type="journal article" date="2023" name="Mol. Plant Microbe Interact.">
        <title>Elucidating the Obligate Nature and Biological Capacity of an Invasive Fungal Corn Pathogen.</title>
        <authorList>
            <person name="MacCready J.S."/>
            <person name="Roggenkamp E.M."/>
            <person name="Gdanetz K."/>
            <person name="Chilvers M.I."/>
        </authorList>
    </citation>
    <scope>NUCLEOTIDE SEQUENCE</scope>
    <source>
        <strain evidence="3">PM02</strain>
    </source>
</reference>
<protein>
    <recommendedName>
        <fullName evidence="2">SAC3/GANP/THP3 conserved domain-containing protein</fullName>
    </recommendedName>
</protein>
<dbReference type="InterPro" id="IPR045107">
    <property type="entry name" value="SAC3/GANP/THP3"/>
</dbReference>
<dbReference type="GO" id="GO:0005634">
    <property type="term" value="C:nucleus"/>
    <property type="evidence" value="ECO:0007669"/>
    <property type="project" value="TreeGrafter"/>
</dbReference>
<feature type="domain" description="SAC3/GANP/THP3 conserved" evidence="2">
    <location>
        <begin position="298"/>
        <end position="383"/>
    </location>
</feature>
<evidence type="ECO:0000259" key="2">
    <source>
        <dbReference type="Pfam" id="PF03399"/>
    </source>
</evidence>
<evidence type="ECO:0000313" key="4">
    <source>
        <dbReference type="Proteomes" id="UP001217918"/>
    </source>
</evidence>
<name>A0AAD9I0J2_9PEZI</name>
<dbReference type="InterPro" id="IPR005062">
    <property type="entry name" value="SAC3/GANP/THP3_conserved"/>
</dbReference>
<proteinExistence type="predicted"/>
<feature type="region of interest" description="Disordered" evidence="1">
    <location>
        <begin position="105"/>
        <end position="207"/>
    </location>
</feature>
<dbReference type="PANTHER" id="PTHR12436">
    <property type="entry name" value="80 KDA MCM3-ASSOCIATED PROTEIN"/>
    <property type="match status" value="1"/>
</dbReference>
<dbReference type="Proteomes" id="UP001217918">
    <property type="component" value="Unassembled WGS sequence"/>
</dbReference>
<keyword evidence="4" id="KW-1185">Reference proteome</keyword>
<dbReference type="AlphaFoldDB" id="A0AAD9I0J2"/>
<feature type="domain" description="SAC3/GANP/THP3 conserved" evidence="2">
    <location>
        <begin position="223"/>
        <end position="289"/>
    </location>
</feature>
<sequence length="424" mass="47931">MPTWPPVTPPAGVQTAPYAHPIAPAYTAVPLSPSQHAKARFTWPEAVRQYVRRSFLPHNLDPSVDRAAMESKLKEVINSARESGRMETQNWEAFALPQELVKQDRARAMRAPQESLPTNPAVSDGSHSRTSKKRKSADGPNDKTTGWRATVRSQQTLGDRVTFSKADKSATEETAKGLSKLQKRQKRFDGGYQSTYRSPTPPPSDGPVMGTCQDLEKSYLRLTAPPVPSKVRPEAVLRQSLVIIKEKWRNENNYHYVRDQLKSMRQDLTVQHIRNDFTVSVYELHARIALEKGDLEKSDKAIKHALDVRSALAVGNYHRFFQLYLNTPNMGAYLIDMFVARERLAALCSICRVYRPEVRLRFITEELGFESDVQAAQFIADYNGEHLLQARPGEDMTVATAKAGQLFECPRREAFRRVDIKGQV</sequence>
<accession>A0AAD9I0J2</accession>
<organism evidence="3 4">
    <name type="scientific">Phyllachora maydis</name>
    <dbReference type="NCBI Taxonomy" id="1825666"/>
    <lineage>
        <taxon>Eukaryota</taxon>
        <taxon>Fungi</taxon>
        <taxon>Dikarya</taxon>
        <taxon>Ascomycota</taxon>
        <taxon>Pezizomycotina</taxon>
        <taxon>Sordariomycetes</taxon>
        <taxon>Sordariomycetidae</taxon>
        <taxon>Phyllachorales</taxon>
        <taxon>Phyllachoraceae</taxon>
        <taxon>Phyllachora</taxon>
    </lineage>
</organism>
<feature type="compositionally biased region" description="Basic and acidic residues" evidence="1">
    <location>
        <begin position="165"/>
        <end position="175"/>
    </location>
</feature>
<dbReference type="EMBL" id="JAQQPM010000002">
    <property type="protein sequence ID" value="KAK2068349.1"/>
    <property type="molecule type" value="Genomic_DNA"/>
</dbReference>
<evidence type="ECO:0000256" key="1">
    <source>
        <dbReference type="SAM" id="MobiDB-lite"/>
    </source>
</evidence>
<dbReference type="PANTHER" id="PTHR12436:SF4">
    <property type="entry name" value="LEUKOCYTE RECEPTOR CLUSTER MEMBER 8"/>
    <property type="match status" value="1"/>
</dbReference>
<dbReference type="Gene3D" id="1.25.40.990">
    <property type="match status" value="2"/>
</dbReference>